<evidence type="ECO:0000313" key="2">
    <source>
        <dbReference type="EMBL" id="REA58205.1"/>
    </source>
</evidence>
<keyword evidence="3" id="KW-1185">Reference proteome</keyword>
<dbReference type="OrthoDB" id="9989365at2"/>
<evidence type="ECO:0000256" key="1">
    <source>
        <dbReference type="SAM" id="Phobius"/>
    </source>
</evidence>
<evidence type="ECO:0008006" key="4">
    <source>
        <dbReference type="Google" id="ProtNLM"/>
    </source>
</evidence>
<keyword evidence="1" id="KW-1133">Transmembrane helix</keyword>
<gene>
    <name evidence="2" type="ORF">DSL64_21595</name>
</gene>
<dbReference type="EMBL" id="QNUL01000022">
    <property type="protein sequence ID" value="REA58205.1"/>
    <property type="molecule type" value="Genomic_DNA"/>
</dbReference>
<sequence length="373" mass="41997">MLLALHRRQLFPELIFSDQPGIRVVRHLSFWTIFLAIHLIPGPSLSDRFEGSHVLFYCLAIPFYYLSCYLTDKMVLSAKGIAGFVILPALLILIAHLSLTLITALQIYFPVFQQPTPAQLALYSFSAHSHITGFLQVLEYVILALSFIFAPMSAFVFKIIKEVYLSQKTAALIQTDEPLNKADKVVTDPGDHLTLSALKAVTRNIPAQAENVRAVFDSTTDIMDYRLNETKKKYIPLQSELDVIEKLLHLHHSRFSDTFSSNINIQGKILANHKLPTMLLFSLVDYGLALIVENNYEKSVVSVDVLIDGPLLHFKFTQAITAPGMSAATIKAQWQEHIETLTDYASCYFLKGFKIRMDHQDNTLTVAVIMPVL</sequence>
<proteinExistence type="predicted"/>
<dbReference type="Proteomes" id="UP000256373">
    <property type="component" value="Unassembled WGS sequence"/>
</dbReference>
<feature type="transmembrane region" description="Helical" evidence="1">
    <location>
        <begin position="21"/>
        <end position="40"/>
    </location>
</feature>
<evidence type="ECO:0000313" key="3">
    <source>
        <dbReference type="Proteomes" id="UP000256373"/>
    </source>
</evidence>
<keyword evidence="1" id="KW-0812">Transmembrane</keyword>
<keyword evidence="1" id="KW-0472">Membrane</keyword>
<dbReference type="RefSeq" id="WP_115833021.1">
    <property type="nucleotide sequence ID" value="NZ_QNUL01000022.1"/>
</dbReference>
<accession>A0A3D8Y6A1</accession>
<organism evidence="2 3">
    <name type="scientific">Dyadobacter luteus</name>
    <dbReference type="NCBI Taxonomy" id="2259619"/>
    <lineage>
        <taxon>Bacteria</taxon>
        <taxon>Pseudomonadati</taxon>
        <taxon>Bacteroidota</taxon>
        <taxon>Cytophagia</taxon>
        <taxon>Cytophagales</taxon>
        <taxon>Spirosomataceae</taxon>
        <taxon>Dyadobacter</taxon>
    </lineage>
</organism>
<feature type="transmembrane region" description="Helical" evidence="1">
    <location>
        <begin position="140"/>
        <end position="160"/>
    </location>
</feature>
<reference evidence="2 3" key="1">
    <citation type="submission" date="2018-07" db="EMBL/GenBank/DDBJ databases">
        <title>Dyadobacter roseus sp. nov., isolated from rose rhizosphere soil.</title>
        <authorList>
            <person name="Chen L."/>
        </authorList>
    </citation>
    <scope>NUCLEOTIDE SEQUENCE [LARGE SCALE GENOMIC DNA]</scope>
    <source>
        <strain evidence="2 3">RS19</strain>
    </source>
</reference>
<name>A0A3D8Y6A1_9BACT</name>
<comment type="caution">
    <text evidence="2">The sequence shown here is derived from an EMBL/GenBank/DDBJ whole genome shotgun (WGS) entry which is preliminary data.</text>
</comment>
<protein>
    <recommendedName>
        <fullName evidence="4">Histidine kinase</fullName>
    </recommendedName>
</protein>
<dbReference type="AlphaFoldDB" id="A0A3D8Y6A1"/>
<feature type="transmembrane region" description="Helical" evidence="1">
    <location>
        <begin position="82"/>
        <end position="109"/>
    </location>
</feature>
<feature type="transmembrane region" description="Helical" evidence="1">
    <location>
        <begin position="52"/>
        <end position="70"/>
    </location>
</feature>